<dbReference type="KEGG" id="ehx:EMIHUDRAFT_208544"/>
<organism evidence="2 3">
    <name type="scientific">Emiliania huxleyi (strain CCMP1516)</name>
    <dbReference type="NCBI Taxonomy" id="280463"/>
    <lineage>
        <taxon>Eukaryota</taxon>
        <taxon>Haptista</taxon>
        <taxon>Haptophyta</taxon>
        <taxon>Prymnesiophyceae</taxon>
        <taxon>Isochrysidales</taxon>
        <taxon>Noelaerhabdaceae</taxon>
        <taxon>Emiliania</taxon>
    </lineage>
</organism>
<feature type="chain" id="PRO_5044203243" evidence="1">
    <location>
        <begin position="18"/>
        <end position="185"/>
    </location>
</feature>
<feature type="signal peptide" evidence="1">
    <location>
        <begin position="1"/>
        <end position="17"/>
    </location>
</feature>
<evidence type="ECO:0000256" key="1">
    <source>
        <dbReference type="SAM" id="SignalP"/>
    </source>
</evidence>
<sequence>MASVCLSLLLWPAAVLPSARVVVRRRLALSTAAALSAATLRPRRAAADRGKDLYTSDGALLQSGGGVVQDALLPQFDSSGALIVGNGYSEETAYRTVRSGPASVEVLKGWVSTDAGGLRDPVTGSAASLVRMSALPTGASSIAELGKPEQLQLLHVLRVDASPDEWRRAGKALKALRSTFAVAAS</sequence>
<reference evidence="2" key="2">
    <citation type="submission" date="2024-10" db="UniProtKB">
        <authorList>
            <consortium name="EnsemblProtists"/>
        </authorList>
    </citation>
    <scope>IDENTIFICATION</scope>
</reference>
<dbReference type="GeneID" id="17266144"/>
<proteinExistence type="predicted"/>
<name>A0A0D3JAR2_EMIH1</name>
<keyword evidence="3" id="KW-1185">Reference proteome</keyword>
<accession>A0A0D3JAR2</accession>
<protein>
    <submittedName>
        <fullName evidence="2">Uncharacterized protein</fullName>
    </submittedName>
</protein>
<reference evidence="3" key="1">
    <citation type="journal article" date="2013" name="Nature">
        <title>Pan genome of the phytoplankton Emiliania underpins its global distribution.</title>
        <authorList>
            <person name="Read B.A."/>
            <person name="Kegel J."/>
            <person name="Klute M.J."/>
            <person name="Kuo A."/>
            <person name="Lefebvre S.C."/>
            <person name="Maumus F."/>
            <person name="Mayer C."/>
            <person name="Miller J."/>
            <person name="Monier A."/>
            <person name="Salamov A."/>
            <person name="Young J."/>
            <person name="Aguilar M."/>
            <person name="Claverie J.M."/>
            <person name="Frickenhaus S."/>
            <person name="Gonzalez K."/>
            <person name="Herman E.K."/>
            <person name="Lin Y.C."/>
            <person name="Napier J."/>
            <person name="Ogata H."/>
            <person name="Sarno A.F."/>
            <person name="Shmutz J."/>
            <person name="Schroeder D."/>
            <person name="de Vargas C."/>
            <person name="Verret F."/>
            <person name="von Dassow P."/>
            <person name="Valentin K."/>
            <person name="Van de Peer Y."/>
            <person name="Wheeler G."/>
            <person name="Dacks J.B."/>
            <person name="Delwiche C.F."/>
            <person name="Dyhrman S.T."/>
            <person name="Glockner G."/>
            <person name="John U."/>
            <person name="Richards T."/>
            <person name="Worden A.Z."/>
            <person name="Zhang X."/>
            <person name="Grigoriev I.V."/>
            <person name="Allen A.E."/>
            <person name="Bidle K."/>
            <person name="Borodovsky M."/>
            <person name="Bowler C."/>
            <person name="Brownlee C."/>
            <person name="Cock J.M."/>
            <person name="Elias M."/>
            <person name="Gladyshev V.N."/>
            <person name="Groth M."/>
            <person name="Guda C."/>
            <person name="Hadaegh A."/>
            <person name="Iglesias-Rodriguez M.D."/>
            <person name="Jenkins J."/>
            <person name="Jones B.M."/>
            <person name="Lawson T."/>
            <person name="Leese F."/>
            <person name="Lindquist E."/>
            <person name="Lobanov A."/>
            <person name="Lomsadze A."/>
            <person name="Malik S.B."/>
            <person name="Marsh M.E."/>
            <person name="Mackinder L."/>
            <person name="Mock T."/>
            <person name="Mueller-Roeber B."/>
            <person name="Pagarete A."/>
            <person name="Parker M."/>
            <person name="Probert I."/>
            <person name="Quesneville H."/>
            <person name="Raines C."/>
            <person name="Rensing S.A."/>
            <person name="Riano-Pachon D.M."/>
            <person name="Richier S."/>
            <person name="Rokitta S."/>
            <person name="Shiraiwa Y."/>
            <person name="Soanes D.M."/>
            <person name="van der Giezen M."/>
            <person name="Wahlund T.M."/>
            <person name="Williams B."/>
            <person name="Wilson W."/>
            <person name="Wolfe G."/>
            <person name="Wurch L.L."/>
        </authorList>
    </citation>
    <scope>NUCLEOTIDE SEQUENCE</scope>
</reference>
<keyword evidence="1" id="KW-0732">Signal</keyword>
<evidence type="ECO:0000313" key="2">
    <source>
        <dbReference type="EnsemblProtists" id="EOD20597"/>
    </source>
</evidence>
<dbReference type="HOGENOM" id="CLU_1463839_0_0_1"/>
<dbReference type="EnsemblProtists" id="EOD20597">
    <property type="protein sequence ID" value="EOD20597"/>
    <property type="gene ID" value="EMIHUDRAFT_208544"/>
</dbReference>
<dbReference type="RefSeq" id="XP_005773026.1">
    <property type="nucleotide sequence ID" value="XM_005772969.1"/>
</dbReference>
<dbReference type="AlphaFoldDB" id="A0A0D3JAR2"/>
<evidence type="ECO:0000313" key="3">
    <source>
        <dbReference type="Proteomes" id="UP000013827"/>
    </source>
</evidence>
<dbReference type="PaxDb" id="2903-EOD20597"/>
<dbReference type="Proteomes" id="UP000013827">
    <property type="component" value="Unassembled WGS sequence"/>
</dbReference>